<dbReference type="Pfam" id="PF00990">
    <property type="entry name" value="GGDEF"/>
    <property type="match status" value="1"/>
</dbReference>
<dbReference type="HOGENOM" id="CLU_000445_11_1_7"/>
<feature type="region of interest" description="Disordered" evidence="3">
    <location>
        <begin position="241"/>
        <end position="262"/>
    </location>
</feature>
<dbReference type="GO" id="GO:0052621">
    <property type="term" value="F:diguanylate cyclase activity"/>
    <property type="evidence" value="ECO:0007669"/>
    <property type="project" value="UniProtKB-EC"/>
</dbReference>
<dbReference type="OrthoDB" id="9790367at2"/>
<evidence type="ECO:0000256" key="1">
    <source>
        <dbReference type="ARBA" id="ARBA00012528"/>
    </source>
</evidence>
<dbReference type="PROSITE" id="PS50887">
    <property type="entry name" value="GGDEF"/>
    <property type="match status" value="1"/>
</dbReference>
<dbReference type="RefSeq" id="WP_012765854.1">
    <property type="nucleotide sequence ID" value="NC_012881.1"/>
</dbReference>
<dbReference type="GO" id="GO:1902201">
    <property type="term" value="P:negative regulation of bacterial-type flagellum-dependent cell motility"/>
    <property type="evidence" value="ECO:0007669"/>
    <property type="project" value="TreeGrafter"/>
</dbReference>
<reference evidence="6 7" key="1">
    <citation type="submission" date="2009-06" db="EMBL/GenBank/DDBJ databases">
        <title>Complete sequence of Desulfovibrio salexigens DSM 2638.</title>
        <authorList>
            <consortium name="US DOE Joint Genome Institute"/>
            <person name="Lucas S."/>
            <person name="Copeland A."/>
            <person name="Lapidus A."/>
            <person name="Glavina del Rio T."/>
            <person name="Tice H."/>
            <person name="Bruce D."/>
            <person name="Goodwin L."/>
            <person name="Pitluck S."/>
            <person name="Munk A.C."/>
            <person name="Brettin T."/>
            <person name="Detter J.C."/>
            <person name="Han C."/>
            <person name="Tapia R."/>
            <person name="Larimer F."/>
            <person name="Land M."/>
            <person name="Hauser L."/>
            <person name="Kyrpides N."/>
            <person name="Anderson I."/>
            <person name="Wall J.D."/>
            <person name="Arkin A.P."/>
            <person name="Dehal P."/>
            <person name="Chivian D."/>
            <person name="Giles B."/>
            <person name="Hazen T.C."/>
        </authorList>
    </citation>
    <scope>NUCLEOTIDE SEQUENCE [LARGE SCALE GENOMIC DNA]</scope>
    <source>
        <strain evidence="7">ATCC 14822 / DSM 2638 / NCIMB 8403 / VKM B-1763</strain>
    </source>
</reference>
<dbReference type="CDD" id="cd01949">
    <property type="entry name" value="GGDEF"/>
    <property type="match status" value="1"/>
</dbReference>
<evidence type="ECO:0000259" key="5">
    <source>
        <dbReference type="PROSITE" id="PS50887"/>
    </source>
</evidence>
<dbReference type="Proteomes" id="UP000002601">
    <property type="component" value="Chromosome"/>
</dbReference>
<dbReference type="GO" id="GO:0043709">
    <property type="term" value="P:cell adhesion involved in single-species biofilm formation"/>
    <property type="evidence" value="ECO:0007669"/>
    <property type="project" value="TreeGrafter"/>
</dbReference>
<gene>
    <name evidence="6" type="ordered locus">Desal_0261</name>
</gene>
<keyword evidence="4" id="KW-0472">Membrane</keyword>
<dbReference type="Gene3D" id="3.30.70.270">
    <property type="match status" value="1"/>
</dbReference>
<dbReference type="AlphaFoldDB" id="C6BW84"/>
<evidence type="ECO:0000256" key="3">
    <source>
        <dbReference type="SAM" id="MobiDB-lite"/>
    </source>
</evidence>
<accession>C6BW84</accession>
<dbReference type="STRING" id="526222.Desal_0261"/>
<dbReference type="EMBL" id="CP001649">
    <property type="protein sequence ID" value="ACS78328.1"/>
    <property type="molecule type" value="Genomic_DNA"/>
</dbReference>
<dbReference type="SMART" id="SM00267">
    <property type="entry name" value="GGDEF"/>
    <property type="match status" value="1"/>
</dbReference>
<feature type="transmembrane region" description="Helical" evidence="4">
    <location>
        <begin position="48"/>
        <end position="69"/>
    </location>
</feature>
<keyword evidence="4" id="KW-0812">Transmembrane</keyword>
<sequence>MSSEKKASKNNVQSQKHFIRRLFCFTALSIISILTVVLIGLYTDVSKVWTTASIALLGVFMSALLVVFLEIKISKLISGYEARINDLENLSSVDKLTGLANRLRLDEIFNYEIGKAQRHGNSFSILLLDLDRFKNINDNFGNDVGDKVLQETAKLLKNNLRKTDTIGRWSGEEFLIIAPEIGHQNAMLLADKIRKIIAGNYYESVGTVTCSIGISSFHDEDSKESMTDRADRALDMAKDAGRNRVVYGSSRPDQQRRNECQA</sequence>
<dbReference type="GO" id="GO:0005886">
    <property type="term" value="C:plasma membrane"/>
    <property type="evidence" value="ECO:0007669"/>
    <property type="project" value="TreeGrafter"/>
</dbReference>
<feature type="transmembrane region" description="Helical" evidence="4">
    <location>
        <begin position="21"/>
        <end position="42"/>
    </location>
</feature>
<protein>
    <recommendedName>
        <fullName evidence="1">diguanylate cyclase</fullName>
        <ecNumber evidence="1">2.7.7.65</ecNumber>
    </recommendedName>
</protein>
<proteinExistence type="predicted"/>
<name>C6BW84_MARSD</name>
<feature type="compositionally biased region" description="Basic and acidic residues" evidence="3">
    <location>
        <begin position="253"/>
        <end position="262"/>
    </location>
</feature>
<dbReference type="PANTHER" id="PTHR45138:SF9">
    <property type="entry name" value="DIGUANYLATE CYCLASE DGCM-RELATED"/>
    <property type="match status" value="1"/>
</dbReference>
<keyword evidence="4" id="KW-1133">Transmembrane helix</keyword>
<evidence type="ECO:0000313" key="6">
    <source>
        <dbReference type="EMBL" id="ACS78328.1"/>
    </source>
</evidence>
<dbReference type="FunFam" id="3.30.70.270:FF:000001">
    <property type="entry name" value="Diguanylate cyclase domain protein"/>
    <property type="match status" value="1"/>
</dbReference>
<feature type="domain" description="GGDEF" evidence="5">
    <location>
        <begin position="121"/>
        <end position="250"/>
    </location>
</feature>
<dbReference type="SUPFAM" id="SSF55073">
    <property type="entry name" value="Nucleotide cyclase"/>
    <property type="match status" value="1"/>
</dbReference>
<dbReference type="InterPro" id="IPR043128">
    <property type="entry name" value="Rev_trsase/Diguanyl_cyclase"/>
</dbReference>
<dbReference type="EC" id="2.7.7.65" evidence="1"/>
<dbReference type="InterPro" id="IPR029787">
    <property type="entry name" value="Nucleotide_cyclase"/>
</dbReference>
<evidence type="ECO:0000256" key="2">
    <source>
        <dbReference type="ARBA" id="ARBA00034247"/>
    </source>
</evidence>
<organism evidence="6 7">
    <name type="scientific">Maridesulfovibrio salexigens (strain ATCC 14822 / DSM 2638 / NCIMB 8403 / VKM B-1763)</name>
    <name type="common">Desulfovibrio salexigens</name>
    <dbReference type="NCBI Taxonomy" id="526222"/>
    <lineage>
        <taxon>Bacteria</taxon>
        <taxon>Pseudomonadati</taxon>
        <taxon>Thermodesulfobacteriota</taxon>
        <taxon>Desulfovibrionia</taxon>
        <taxon>Desulfovibrionales</taxon>
        <taxon>Desulfovibrionaceae</taxon>
        <taxon>Maridesulfovibrio</taxon>
    </lineage>
</organism>
<comment type="catalytic activity">
    <reaction evidence="2">
        <text>2 GTP = 3',3'-c-di-GMP + 2 diphosphate</text>
        <dbReference type="Rhea" id="RHEA:24898"/>
        <dbReference type="ChEBI" id="CHEBI:33019"/>
        <dbReference type="ChEBI" id="CHEBI:37565"/>
        <dbReference type="ChEBI" id="CHEBI:58805"/>
        <dbReference type="EC" id="2.7.7.65"/>
    </reaction>
</comment>
<dbReference type="InterPro" id="IPR050469">
    <property type="entry name" value="Diguanylate_Cyclase"/>
</dbReference>
<dbReference type="eggNOG" id="COG3706">
    <property type="taxonomic scope" value="Bacteria"/>
</dbReference>
<dbReference type="PANTHER" id="PTHR45138">
    <property type="entry name" value="REGULATORY COMPONENTS OF SENSORY TRANSDUCTION SYSTEM"/>
    <property type="match status" value="1"/>
</dbReference>
<dbReference type="KEGG" id="dsa:Desal_0261"/>
<evidence type="ECO:0000313" key="7">
    <source>
        <dbReference type="Proteomes" id="UP000002601"/>
    </source>
</evidence>
<dbReference type="NCBIfam" id="TIGR00254">
    <property type="entry name" value="GGDEF"/>
    <property type="match status" value="1"/>
</dbReference>
<keyword evidence="7" id="KW-1185">Reference proteome</keyword>
<dbReference type="InterPro" id="IPR000160">
    <property type="entry name" value="GGDEF_dom"/>
</dbReference>
<evidence type="ECO:0000256" key="4">
    <source>
        <dbReference type="SAM" id="Phobius"/>
    </source>
</evidence>